<proteinExistence type="predicted"/>
<dbReference type="AlphaFoldDB" id="A0A3B1CM91"/>
<organism evidence="4">
    <name type="scientific">hydrothermal vent metagenome</name>
    <dbReference type="NCBI Taxonomy" id="652676"/>
    <lineage>
        <taxon>unclassified sequences</taxon>
        <taxon>metagenomes</taxon>
        <taxon>ecological metagenomes</taxon>
    </lineage>
</organism>
<evidence type="ECO:0000313" key="4">
    <source>
        <dbReference type="EMBL" id="VAX29442.1"/>
    </source>
</evidence>
<gene>
    <name evidence="4" type="ORF">MNBD_NITROSPIRAE02-641</name>
</gene>
<dbReference type="GO" id="GO:0008998">
    <property type="term" value="F:ribonucleoside-triphosphate reductase (thioredoxin) activity"/>
    <property type="evidence" value="ECO:0007669"/>
    <property type="project" value="UniProtKB-EC"/>
</dbReference>
<dbReference type="EC" id="1.17.4.2" evidence="4"/>
<protein>
    <submittedName>
        <fullName evidence="4">Ribonucleotide reductase of class III (Anaerobic), large subunit</fullName>
        <ecNumber evidence="4">1.17.4.2</ecNumber>
    </submittedName>
</protein>
<keyword evidence="1" id="KW-0547">Nucleotide-binding</keyword>
<evidence type="ECO:0000256" key="2">
    <source>
        <dbReference type="ARBA" id="ARBA00022840"/>
    </source>
</evidence>
<keyword evidence="4" id="KW-0560">Oxidoreductase</keyword>
<accession>A0A3B1CM91</accession>
<dbReference type="PROSITE" id="PS51161">
    <property type="entry name" value="ATP_CONE"/>
    <property type="match status" value="1"/>
</dbReference>
<evidence type="ECO:0000256" key="1">
    <source>
        <dbReference type="ARBA" id="ARBA00022741"/>
    </source>
</evidence>
<dbReference type="InterPro" id="IPR005144">
    <property type="entry name" value="ATP-cone_dom"/>
</dbReference>
<sequence length="35" mass="3858">MFEEIQKRDGKTVKFDAEKITNAIVKAGAATGEFN</sequence>
<evidence type="ECO:0000259" key="3">
    <source>
        <dbReference type="PROSITE" id="PS51161"/>
    </source>
</evidence>
<dbReference type="GO" id="GO:0005524">
    <property type="term" value="F:ATP binding"/>
    <property type="evidence" value="ECO:0007669"/>
    <property type="project" value="UniProtKB-KW"/>
</dbReference>
<feature type="non-terminal residue" evidence="4">
    <location>
        <position position="35"/>
    </location>
</feature>
<dbReference type="EMBL" id="UOGH01000118">
    <property type="protein sequence ID" value="VAX29442.1"/>
    <property type="molecule type" value="Genomic_DNA"/>
</dbReference>
<reference evidence="4" key="1">
    <citation type="submission" date="2018-06" db="EMBL/GenBank/DDBJ databases">
        <authorList>
            <person name="Zhirakovskaya E."/>
        </authorList>
    </citation>
    <scope>NUCLEOTIDE SEQUENCE</scope>
</reference>
<name>A0A3B1CM91_9ZZZZ</name>
<feature type="domain" description="ATP-cone" evidence="3">
    <location>
        <begin position="3"/>
        <end position="35"/>
    </location>
</feature>
<dbReference type="Pfam" id="PF03477">
    <property type="entry name" value="ATP-cone"/>
    <property type="match status" value="1"/>
</dbReference>
<keyword evidence="2" id="KW-0067">ATP-binding</keyword>